<proteinExistence type="predicted"/>
<sequence>MTSFWSRLQKLARYDKGGSSRPQPPPIRRKPYIQEGALVLDFARLLLGKRDS</sequence>
<comment type="caution">
    <text evidence="1">The sequence shown here is derived from an EMBL/GenBank/DDBJ whole genome shotgun (WGS) entry which is preliminary data.</text>
</comment>
<keyword evidence="2" id="KW-1185">Reference proteome</keyword>
<evidence type="ECO:0000313" key="2">
    <source>
        <dbReference type="Proteomes" id="UP000003560"/>
    </source>
</evidence>
<dbReference type="HOGENOM" id="CLU_3078750_0_0_11"/>
<dbReference type="Proteomes" id="UP000003560">
    <property type="component" value="Unassembled WGS sequence"/>
</dbReference>
<reference evidence="1 2" key="1">
    <citation type="submission" date="2008-10" db="EMBL/GenBank/DDBJ databases">
        <title>Draft genome sequence of Collinsella stercoris (DSM 13279).</title>
        <authorList>
            <person name="Sudarsanam P."/>
            <person name="Ley R."/>
            <person name="Guruge J."/>
            <person name="Turnbaugh P.J."/>
            <person name="Mahowald M."/>
            <person name="Liep D."/>
            <person name="Gordon J."/>
        </authorList>
    </citation>
    <scope>NUCLEOTIDE SEQUENCE [LARGE SCALE GENOMIC DNA]</scope>
    <source>
        <strain evidence="1 2">DSM 13279</strain>
    </source>
</reference>
<name>B6GA50_9ACTN</name>
<accession>B6GA50</accession>
<dbReference type="STRING" id="445975.COLSTE_00945"/>
<gene>
    <name evidence="1" type="ORF">COLSTE_00945</name>
</gene>
<organism evidence="1 2">
    <name type="scientific">Collinsella stercoris DSM 13279</name>
    <dbReference type="NCBI Taxonomy" id="445975"/>
    <lineage>
        <taxon>Bacteria</taxon>
        <taxon>Bacillati</taxon>
        <taxon>Actinomycetota</taxon>
        <taxon>Coriobacteriia</taxon>
        <taxon>Coriobacteriales</taxon>
        <taxon>Coriobacteriaceae</taxon>
        <taxon>Collinsella</taxon>
    </lineage>
</organism>
<dbReference type="EMBL" id="ABXJ01000055">
    <property type="protein sequence ID" value="EEA90905.1"/>
    <property type="molecule type" value="Genomic_DNA"/>
</dbReference>
<dbReference type="AlphaFoldDB" id="B6GA50"/>
<reference evidence="1 2" key="2">
    <citation type="submission" date="2008-10" db="EMBL/GenBank/DDBJ databases">
        <authorList>
            <person name="Fulton L."/>
            <person name="Clifton S."/>
            <person name="Fulton B."/>
            <person name="Xu J."/>
            <person name="Minx P."/>
            <person name="Pepin K.H."/>
            <person name="Johnson M."/>
            <person name="Thiruvilangam P."/>
            <person name="Bhonagiri V."/>
            <person name="Nash W.E."/>
            <person name="Mardis E.R."/>
            <person name="Wilson R.K."/>
        </authorList>
    </citation>
    <scope>NUCLEOTIDE SEQUENCE [LARGE SCALE GENOMIC DNA]</scope>
    <source>
        <strain evidence="1 2">DSM 13279</strain>
    </source>
</reference>
<protein>
    <submittedName>
        <fullName evidence="1">Uncharacterized protein</fullName>
    </submittedName>
</protein>
<evidence type="ECO:0000313" key="1">
    <source>
        <dbReference type="EMBL" id="EEA90905.1"/>
    </source>
</evidence>